<dbReference type="InterPro" id="IPR006143">
    <property type="entry name" value="RND_pump_MFP"/>
</dbReference>
<comment type="caution">
    <text evidence="6">The sequence shown here is derived from an EMBL/GenBank/DDBJ whole genome shotgun (WGS) entry which is preliminary data.</text>
</comment>
<dbReference type="SUPFAM" id="SSF111369">
    <property type="entry name" value="HlyD-like secretion proteins"/>
    <property type="match status" value="1"/>
</dbReference>
<keyword evidence="2" id="KW-0175">Coiled coil</keyword>
<evidence type="ECO:0000256" key="2">
    <source>
        <dbReference type="SAM" id="Coils"/>
    </source>
</evidence>
<organism evidence="6 7">
    <name type="scientific">Planctomyces bekefii</name>
    <dbReference type="NCBI Taxonomy" id="1653850"/>
    <lineage>
        <taxon>Bacteria</taxon>
        <taxon>Pseudomonadati</taxon>
        <taxon>Planctomycetota</taxon>
        <taxon>Planctomycetia</taxon>
        <taxon>Planctomycetales</taxon>
        <taxon>Planctomycetaceae</taxon>
        <taxon>Planctomyces</taxon>
    </lineage>
</organism>
<comment type="similarity">
    <text evidence="1">Belongs to the membrane fusion protein (MFP) (TC 8.A.1) family.</text>
</comment>
<protein>
    <submittedName>
        <fullName evidence="6">MexE family multidrug efflux RND transporter periplasmic adaptor subunit</fullName>
    </submittedName>
</protein>
<evidence type="ECO:0000313" key="7">
    <source>
        <dbReference type="Proteomes" id="UP000321083"/>
    </source>
</evidence>
<dbReference type="AlphaFoldDB" id="A0A5C6LZF1"/>
<dbReference type="GO" id="GO:0030313">
    <property type="term" value="C:cell envelope"/>
    <property type="evidence" value="ECO:0007669"/>
    <property type="project" value="UniProtKB-SubCell"/>
</dbReference>
<dbReference type="EMBL" id="SRHE01000918">
    <property type="protein sequence ID" value="TWW07960.1"/>
    <property type="molecule type" value="Genomic_DNA"/>
</dbReference>
<dbReference type="GO" id="GO:0005886">
    <property type="term" value="C:plasma membrane"/>
    <property type="evidence" value="ECO:0007669"/>
    <property type="project" value="TreeGrafter"/>
</dbReference>
<dbReference type="NCBIfam" id="TIGR01730">
    <property type="entry name" value="RND_mfp"/>
    <property type="match status" value="1"/>
</dbReference>
<dbReference type="GO" id="GO:0022857">
    <property type="term" value="F:transmembrane transporter activity"/>
    <property type="evidence" value="ECO:0007669"/>
    <property type="project" value="InterPro"/>
</dbReference>
<dbReference type="Gene3D" id="2.40.30.170">
    <property type="match status" value="1"/>
</dbReference>
<proteinExistence type="inferred from homology"/>
<dbReference type="Proteomes" id="UP000321083">
    <property type="component" value="Unassembled WGS sequence"/>
</dbReference>
<evidence type="ECO:0000259" key="5">
    <source>
        <dbReference type="Pfam" id="PF25944"/>
    </source>
</evidence>
<dbReference type="GO" id="GO:0046677">
    <property type="term" value="P:response to antibiotic"/>
    <property type="evidence" value="ECO:0007669"/>
    <property type="project" value="TreeGrafter"/>
</dbReference>
<sequence length="325" mass="36321">MLPETQLITEQEEFTGRTAATERVELRARVSGYLQQVDFAEGRLVQKGQVLFRIDERPFRAEEKRTQAAAAQFEARAKRLRAQEQRVRSLLEKRAMSQEEYEAAQYELTEAEASLEAAQAAHETARLNLDFTTVTAPLTGLIGQRQVDAGNLVVQDQTLLATIVPVEKVNVLFDMDERTVLRLRRMQQAGQAMTTDGNPVRVRIALADSDEFTLDGVLDFQDNQVDPATGTQRMRAVVDNASGLLSPGLFVRLRYPIGEARESLLIPEECLASDQGRPFVFVAVEQDGKEIAEARYIEPGKPIGHRVILQPPFTALTIIPAILHR</sequence>
<dbReference type="InterPro" id="IPR058625">
    <property type="entry name" value="MdtA-like_BSH"/>
</dbReference>
<evidence type="ECO:0000256" key="1">
    <source>
        <dbReference type="ARBA" id="ARBA00009477"/>
    </source>
</evidence>
<evidence type="ECO:0000259" key="3">
    <source>
        <dbReference type="Pfam" id="PF25876"/>
    </source>
</evidence>
<feature type="domain" description="Multidrug resistance protein MdtA-like barrel-sandwich hybrid" evidence="4">
    <location>
        <begin position="23"/>
        <end position="160"/>
    </location>
</feature>
<dbReference type="PANTHER" id="PTHR30158:SF10">
    <property type="entry name" value="CATION EFFLUX PUMP"/>
    <property type="match status" value="1"/>
</dbReference>
<accession>A0A5C6LZF1</accession>
<keyword evidence="7" id="KW-1185">Reference proteome</keyword>
<feature type="domain" description="Multidrug resistance protein MdtA-like alpha-helical hairpin" evidence="3">
    <location>
        <begin position="64"/>
        <end position="132"/>
    </location>
</feature>
<dbReference type="Pfam" id="PF25876">
    <property type="entry name" value="HH_MFP_RND"/>
    <property type="match status" value="1"/>
</dbReference>
<feature type="coiled-coil region" evidence="2">
    <location>
        <begin position="63"/>
        <end position="128"/>
    </location>
</feature>
<reference evidence="6 7" key="2">
    <citation type="submission" date="2019-08" db="EMBL/GenBank/DDBJ databases">
        <authorList>
            <person name="Henke P."/>
        </authorList>
    </citation>
    <scope>NUCLEOTIDE SEQUENCE [LARGE SCALE GENOMIC DNA]</scope>
    <source>
        <strain evidence="6">Phe10_nw2017</strain>
    </source>
</reference>
<evidence type="ECO:0000259" key="4">
    <source>
        <dbReference type="Pfam" id="PF25917"/>
    </source>
</evidence>
<gene>
    <name evidence="6" type="ORF">E3A20_29110</name>
</gene>
<dbReference type="Gene3D" id="1.10.287.470">
    <property type="entry name" value="Helix hairpin bin"/>
    <property type="match status" value="1"/>
</dbReference>
<dbReference type="Pfam" id="PF25944">
    <property type="entry name" value="Beta-barrel_RND"/>
    <property type="match status" value="1"/>
</dbReference>
<feature type="domain" description="Multidrug resistance protein MdtA-like beta-barrel" evidence="5">
    <location>
        <begin position="169"/>
        <end position="254"/>
    </location>
</feature>
<dbReference type="Pfam" id="PF25917">
    <property type="entry name" value="BSH_RND"/>
    <property type="match status" value="1"/>
</dbReference>
<dbReference type="Gene3D" id="2.40.50.100">
    <property type="match status" value="1"/>
</dbReference>
<name>A0A5C6LZF1_9PLAN</name>
<dbReference type="Gene3D" id="2.40.420.20">
    <property type="match status" value="1"/>
</dbReference>
<evidence type="ECO:0000313" key="6">
    <source>
        <dbReference type="EMBL" id="TWW07960.1"/>
    </source>
</evidence>
<dbReference type="InterPro" id="IPR058626">
    <property type="entry name" value="MdtA-like_b-barrel"/>
</dbReference>
<dbReference type="InterPro" id="IPR058624">
    <property type="entry name" value="MdtA-like_HH"/>
</dbReference>
<dbReference type="PANTHER" id="PTHR30158">
    <property type="entry name" value="ACRA/E-RELATED COMPONENT OF DRUG EFFLUX TRANSPORTER"/>
    <property type="match status" value="1"/>
</dbReference>
<reference evidence="6 7" key="1">
    <citation type="submission" date="2019-08" db="EMBL/GenBank/DDBJ databases">
        <title>100 year-old enigma solved: identification of Planctomyces bekefii, the type genus and species of the phylum Planctomycetes.</title>
        <authorList>
            <person name="Svetlana D.N."/>
            <person name="Overmann J."/>
        </authorList>
    </citation>
    <scope>NUCLEOTIDE SEQUENCE [LARGE SCALE GENOMIC DNA]</scope>
    <source>
        <strain evidence="6">Phe10_nw2017</strain>
    </source>
</reference>
<feature type="non-terminal residue" evidence="6">
    <location>
        <position position="325"/>
    </location>
</feature>